<evidence type="ECO:0000313" key="2">
    <source>
        <dbReference type="EMBL" id="AWV87933.1"/>
    </source>
</evidence>
<dbReference type="OrthoDB" id="5525190at2"/>
<gene>
    <name evidence="2" type="ORF">DN745_00745</name>
</gene>
<dbReference type="RefSeq" id="WP_111331231.1">
    <property type="nucleotide sequence ID" value="NZ_CP030032.1"/>
</dbReference>
<dbReference type="GO" id="GO:0008237">
    <property type="term" value="F:metallopeptidase activity"/>
    <property type="evidence" value="ECO:0007669"/>
    <property type="project" value="UniProtKB-KW"/>
</dbReference>
<dbReference type="GO" id="GO:0004175">
    <property type="term" value="F:endopeptidase activity"/>
    <property type="evidence" value="ECO:0007669"/>
    <property type="project" value="UniProtKB-ARBA"/>
</dbReference>
<dbReference type="EMBL" id="CP030032">
    <property type="protein sequence ID" value="AWV87933.1"/>
    <property type="molecule type" value="Genomic_DNA"/>
</dbReference>
<sequence length="281" mass="32225">MPPSIKNTLQRCKTDFMDAFEQVENDSFEWLAENRRRVDWRLLGLVALACFVLSFLEYFGGSGKYTTLQAPLSLFVDNANERIIYTFRTGEYARLARLMYWSGCTFVGYMLIPALYVKFVMGERLRDMGLSLKGALKHWWIYVGLFLIVLPFVYLMSLTDSFQNTYPFYKLAGRSPAEFVVWELTYALQFMSLEFFFRGVLLHATKKRFGIYSVLLSVIPYCMIHFGKPLPETLGAVFAGIALGVLSLYTRSIWLGVAIHVSVAVAMDVFALLARGEFHLF</sequence>
<dbReference type="Proteomes" id="UP000249799">
    <property type="component" value="Chromosome"/>
</dbReference>
<evidence type="ECO:0000313" key="3">
    <source>
        <dbReference type="Proteomes" id="UP000249799"/>
    </source>
</evidence>
<accession>A0A2Z4FG81</accession>
<keyword evidence="3" id="KW-1185">Reference proteome</keyword>
<reference evidence="2 3" key="1">
    <citation type="submission" date="2018-06" db="EMBL/GenBank/DDBJ databases">
        <title>Lujinxingia sediminis gen. nov. sp. nov., a new facultative anaerobic member of the class Deltaproteobacteria, and proposal of Lujinxingaceae fam. nov.</title>
        <authorList>
            <person name="Guo L.-Y."/>
            <person name="Li C.-M."/>
            <person name="Wang S."/>
            <person name="Du Z.-J."/>
        </authorList>
    </citation>
    <scope>NUCLEOTIDE SEQUENCE [LARGE SCALE GENOMIC DNA]</scope>
    <source>
        <strain evidence="2 3">FA350</strain>
    </source>
</reference>
<keyword evidence="2" id="KW-0645">Protease</keyword>
<dbReference type="KEGG" id="bsed:DN745_00745"/>
<feature type="domain" description="CAAX prenyl protease 2/Lysostaphin resistance protein A-like" evidence="1">
    <location>
        <begin position="184"/>
        <end position="263"/>
    </location>
</feature>
<proteinExistence type="predicted"/>
<name>A0A2Z4FG81_9DELT</name>
<dbReference type="GO" id="GO:0080120">
    <property type="term" value="P:CAAX-box protein maturation"/>
    <property type="evidence" value="ECO:0007669"/>
    <property type="project" value="UniProtKB-ARBA"/>
</dbReference>
<evidence type="ECO:0000259" key="1">
    <source>
        <dbReference type="Pfam" id="PF02517"/>
    </source>
</evidence>
<keyword evidence="2" id="KW-0482">Metalloprotease</keyword>
<dbReference type="Pfam" id="PF02517">
    <property type="entry name" value="Rce1-like"/>
    <property type="match status" value="1"/>
</dbReference>
<keyword evidence="2" id="KW-0378">Hydrolase</keyword>
<dbReference type="AlphaFoldDB" id="A0A2Z4FG81"/>
<organism evidence="2 3">
    <name type="scientific">Bradymonas sediminis</name>
    <dbReference type="NCBI Taxonomy" id="1548548"/>
    <lineage>
        <taxon>Bacteria</taxon>
        <taxon>Deltaproteobacteria</taxon>
        <taxon>Bradymonadales</taxon>
        <taxon>Bradymonadaceae</taxon>
        <taxon>Bradymonas</taxon>
    </lineage>
</organism>
<dbReference type="GO" id="GO:0006508">
    <property type="term" value="P:proteolysis"/>
    <property type="evidence" value="ECO:0007669"/>
    <property type="project" value="UniProtKB-KW"/>
</dbReference>
<protein>
    <submittedName>
        <fullName evidence="2">CPBP family intramembrane metalloprotease</fullName>
    </submittedName>
</protein>
<dbReference type="InterPro" id="IPR003675">
    <property type="entry name" value="Rce1/LyrA-like_dom"/>
</dbReference>